<evidence type="ECO:0000256" key="4">
    <source>
        <dbReference type="ARBA" id="ARBA00023163"/>
    </source>
</evidence>
<dbReference type="SUPFAM" id="SSF53850">
    <property type="entry name" value="Periplasmic binding protein-like II"/>
    <property type="match status" value="1"/>
</dbReference>
<gene>
    <name evidence="6" type="ORF">GCM10008905_03720</name>
</gene>
<evidence type="ECO:0000259" key="5">
    <source>
        <dbReference type="PROSITE" id="PS50931"/>
    </source>
</evidence>
<proteinExistence type="inferred from homology"/>
<keyword evidence="4" id="KW-0804">Transcription</keyword>
<keyword evidence="3" id="KW-0238">DNA-binding</keyword>
<protein>
    <submittedName>
        <fullName evidence="6">LysR family transcriptional regulator</fullName>
    </submittedName>
</protein>
<evidence type="ECO:0000256" key="2">
    <source>
        <dbReference type="ARBA" id="ARBA00023015"/>
    </source>
</evidence>
<keyword evidence="7" id="KW-1185">Reference proteome</keyword>
<name>A0ABP3TXN5_9CLOT</name>
<dbReference type="PROSITE" id="PS50931">
    <property type="entry name" value="HTH_LYSR"/>
    <property type="match status" value="1"/>
</dbReference>
<dbReference type="InterPro" id="IPR036390">
    <property type="entry name" value="WH_DNA-bd_sf"/>
</dbReference>
<feature type="domain" description="HTH lysR-type" evidence="5">
    <location>
        <begin position="1"/>
        <end position="58"/>
    </location>
</feature>
<dbReference type="Pfam" id="PF00126">
    <property type="entry name" value="HTH_1"/>
    <property type="match status" value="1"/>
</dbReference>
<evidence type="ECO:0000313" key="6">
    <source>
        <dbReference type="EMBL" id="GAA0717783.1"/>
    </source>
</evidence>
<dbReference type="SUPFAM" id="SSF46785">
    <property type="entry name" value="Winged helix' DNA-binding domain"/>
    <property type="match status" value="1"/>
</dbReference>
<dbReference type="PANTHER" id="PTHR30346:SF0">
    <property type="entry name" value="HCA OPERON TRANSCRIPTIONAL ACTIVATOR HCAR"/>
    <property type="match status" value="1"/>
</dbReference>
<dbReference type="InterPro" id="IPR000847">
    <property type="entry name" value="LysR_HTH_N"/>
</dbReference>
<dbReference type="PANTHER" id="PTHR30346">
    <property type="entry name" value="TRANSCRIPTIONAL DUAL REGULATOR HCAR-RELATED"/>
    <property type="match status" value="1"/>
</dbReference>
<keyword evidence="2" id="KW-0805">Transcription regulation</keyword>
<dbReference type="EMBL" id="BAAACF010000001">
    <property type="protein sequence ID" value="GAA0717783.1"/>
    <property type="molecule type" value="Genomic_DNA"/>
</dbReference>
<dbReference type="PRINTS" id="PR00039">
    <property type="entry name" value="HTHLYSR"/>
</dbReference>
<dbReference type="Gene3D" id="1.10.10.10">
    <property type="entry name" value="Winged helix-like DNA-binding domain superfamily/Winged helix DNA-binding domain"/>
    <property type="match status" value="1"/>
</dbReference>
<evidence type="ECO:0000256" key="1">
    <source>
        <dbReference type="ARBA" id="ARBA00009437"/>
    </source>
</evidence>
<comment type="caution">
    <text evidence="6">The sequence shown here is derived from an EMBL/GenBank/DDBJ whole genome shotgun (WGS) entry which is preliminary data.</text>
</comment>
<sequence length="314" mass="36107">MDVNQLESFVTVAECGSINKAAKKLYISQPHLSNIIRDLEKAIGFELFNRTNRGVSLNSAGEYFLKHSKSILSEIEALRKFTPTNIKISDKLRVSMTKFTHIMESFNEVCSRTENIDEFTYLLNEGTTRDVITDVANGYTDVGVIHYDIHEAKNIRAFIEKNGLTWKTIAKFTPEICVSKHHELIKQGKIISLDTLKKYGFVRYLGQYEDFIYNIMKKGSHKDLNNSSKIIYVYGRATLMSLISTSNFYTIGIREFKKQESMFDVISVPIECCENSVIFEVITKNNAQLNDTTQEFIDNVTERFSRLSEHKRVK</sequence>
<organism evidence="6 7">
    <name type="scientific">Clostridium malenominatum</name>
    <dbReference type="NCBI Taxonomy" id="1539"/>
    <lineage>
        <taxon>Bacteria</taxon>
        <taxon>Bacillati</taxon>
        <taxon>Bacillota</taxon>
        <taxon>Clostridia</taxon>
        <taxon>Eubacteriales</taxon>
        <taxon>Clostridiaceae</taxon>
        <taxon>Clostridium</taxon>
    </lineage>
</organism>
<dbReference type="InterPro" id="IPR036388">
    <property type="entry name" value="WH-like_DNA-bd_sf"/>
</dbReference>
<dbReference type="RefSeq" id="WP_343765905.1">
    <property type="nucleotide sequence ID" value="NZ_BAAACF010000001.1"/>
</dbReference>
<comment type="similarity">
    <text evidence="1">Belongs to the LysR transcriptional regulatory family.</text>
</comment>
<evidence type="ECO:0000256" key="3">
    <source>
        <dbReference type="ARBA" id="ARBA00023125"/>
    </source>
</evidence>
<reference evidence="7" key="1">
    <citation type="journal article" date="2019" name="Int. J. Syst. Evol. Microbiol.">
        <title>The Global Catalogue of Microorganisms (GCM) 10K type strain sequencing project: providing services to taxonomists for standard genome sequencing and annotation.</title>
        <authorList>
            <consortium name="The Broad Institute Genomics Platform"/>
            <consortium name="The Broad Institute Genome Sequencing Center for Infectious Disease"/>
            <person name="Wu L."/>
            <person name="Ma J."/>
        </authorList>
    </citation>
    <scope>NUCLEOTIDE SEQUENCE [LARGE SCALE GENOMIC DNA]</scope>
    <source>
        <strain evidence="7">JCM 1405</strain>
    </source>
</reference>
<accession>A0ABP3TXN5</accession>
<evidence type="ECO:0000313" key="7">
    <source>
        <dbReference type="Proteomes" id="UP001500339"/>
    </source>
</evidence>
<dbReference type="Proteomes" id="UP001500339">
    <property type="component" value="Unassembled WGS sequence"/>
</dbReference>